<dbReference type="SUPFAM" id="SSF52540">
    <property type="entry name" value="P-loop containing nucleoside triphosphate hydrolases"/>
    <property type="match status" value="1"/>
</dbReference>
<keyword evidence="3" id="KW-0547">Nucleotide-binding</keyword>
<dbReference type="AlphaFoldDB" id="A0A1V0N1G0"/>
<evidence type="ECO:0000259" key="5">
    <source>
        <dbReference type="Pfam" id="PF13401"/>
    </source>
</evidence>
<dbReference type="Gene3D" id="1.10.10.10">
    <property type="entry name" value="Winged helix-like DNA-binding domain superfamily/Winged helix DNA-binding domain"/>
    <property type="match status" value="1"/>
</dbReference>
<dbReference type="EMBL" id="CP015363">
    <property type="protein sequence ID" value="ARD83937.1"/>
    <property type="molecule type" value="Genomic_DNA"/>
</dbReference>
<dbReference type="KEGG" id="fai:FAD_0001"/>
<dbReference type="GO" id="GO:0006260">
    <property type="term" value="P:DNA replication"/>
    <property type="evidence" value="ECO:0007669"/>
    <property type="project" value="UniProtKB-KW"/>
</dbReference>
<dbReference type="Proteomes" id="UP000192050">
    <property type="component" value="Chromosome"/>
</dbReference>
<dbReference type="Gene3D" id="1.10.8.60">
    <property type="match status" value="1"/>
</dbReference>
<keyword evidence="4" id="KW-0067">ATP-binding</keyword>
<proteinExistence type="inferred from homology"/>
<evidence type="ECO:0000256" key="4">
    <source>
        <dbReference type="ARBA" id="ARBA00022840"/>
    </source>
</evidence>
<sequence>MIVANPAPLDTSYVPEKLFFRDDKIAAIRSAVLAPAGNGISNNIIIHGDSGTGKTSTVKFLMRENKSIIYENALSFRNVKNLLEHVISRLGKPVSYHGLSYSEIFSMLNSIISFRGDIVLVIDEATGFLKGDTAGLYNLFRASEIYGAGLSTILISIESPFMYMERKYGTIVELKFNKYSSDEIQRIITDRASMALEPGTCTDSILGYISEISGKFGSARFAIELLQKAAYMAEYRLSKTIENDDVRSAVSLINPYITESKLSLLDRRELVILLAICILLPDTLYVDVPSIEKEVQLQGEEYGIQYKKTEIYRVIRKLESLDIISSSLKSSGNRSSVSKLVSINDVPVSILSIKIRDLISRL</sequence>
<name>A0A1V0N1G0_9ARCH</name>
<dbReference type="RefSeq" id="WP_081143129.1">
    <property type="nucleotide sequence ID" value="NZ_CP015363.1"/>
</dbReference>
<accession>A0A1V0N1G0</accession>
<keyword evidence="2" id="KW-0235">DNA replication</keyword>
<protein>
    <submittedName>
        <fullName evidence="7">Cell division control protein 6</fullName>
    </submittedName>
</protein>
<dbReference type="Pfam" id="PF22703">
    <property type="entry name" value="Cdc6_lid"/>
    <property type="match status" value="1"/>
</dbReference>
<evidence type="ECO:0000259" key="6">
    <source>
        <dbReference type="Pfam" id="PF22703"/>
    </source>
</evidence>
<dbReference type="GO" id="GO:0005524">
    <property type="term" value="F:ATP binding"/>
    <property type="evidence" value="ECO:0007669"/>
    <property type="project" value="UniProtKB-KW"/>
</dbReference>
<keyword evidence="7" id="KW-0131">Cell cycle</keyword>
<dbReference type="InterPro" id="IPR027417">
    <property type="entry name" value="P-loop_NTPase"/>
</dbReference>
<dbReference type="Gene3D" id="3.40.50.300">
    <property type="entry name" value="P-loop containing nucleotide triphosphate hydrolases"/>
    <property type="match status" value="1"/>
</dbReference>
<feature type="domain" description="Cdc6 AAA+ ATPase-type lid" evidence="6">
    <location>
        <begin position="186"/>
        <end position="249"/>
    </location>
</feature>
<gene>
    <name evidence="7" type="primary">cdc6_2</name>
    <name evidence="7" type="ORF">FAD_0001</name>
</gene>
<dbReference type="GO" id="GO:0016887">
    <property type="term" value="F:ATP hydrolysis activity"/>
    <property type="evidence" value="ECO:0007669"/>
    <property type="project" value="InterPro"/>
</dbReference>
<keyword evidence="7" id="KW-0132">Cell division</keyword>
<dbReference type="GeneID" id="31675515"/>
<evidence type="ECO:0000256" key="1">
    <source>
        <dbReference type="ARBA" id="ARBA00006184"/>
    </source>
</evidence>
<dbReference type="InterPro" id="IPR036388">
    <property type="entry name" value="WH-like_DNA-bd_sf"/>
</dbReference>
<dbReference type="OrthoDB" id="195574at2157"/>
<feature type="domain" description="ORC1/DEAH AAA+ ATPase" evidence="5">
    <location>
        <begin position="43"/>
        <end position="137"/>
    </location>
</feature>
<dbReference type="STRING" id="74969.FAD_0001"/>
<dbReference type="PANTHER" id="PTHR10763:SF26">
    <property type="entry name" value="CELL DIVISION CONTROL PROTEIN 6 HOMOLOG"/>
    <property type="match status" value="1"/>
</dbReference>
<dbReference type="Pfam" id="PF13401">
    <property type="entry name" value="AAA_22"/>
    <property type="match status" value="1"/>
</dbReference>
<keyword evidence="8" id="KW-1185">Reference proteome</keyword>
<evidence type="ECO:0000313" key="8">
    <source>
        <dbReference type="Proteomes" id="UP000192050"/>
    </source>
</evidence>
<organism evidence="7 8">
    <name type="scientific">Ferroplasma acidiphilum</name>
    <dbReference type="NCBI Taxonomy" id="74969"/>
    <lineage>
        <taxon>Archaea</taxon>
        <taxon>Methanobacteriati</taxon>
        <taxon>Thermoplasmatota</taxon>
        <taxon>Thermoplasmata</taxon>
        <taxon>Thermoplasmatales</taxon>
        <taxon>Ferroplasmaceae</taxon>
        <taxon>Ferroplasma</taxon>
    </lineage>
</organism>
<dbReference type="InterPro" id="IPR055237">
    <property type="entry name" value="Cdc6_lid"/>
</dbReference>
<comment type="similarity">
    <text evidence="1">Belongs to the CDC6/cdc18 family.</text>
</comment>
<dbReference type="InterPro" id="IPR049945">
    <property type="entry name" value="AAA_22"/>
</dbReference>
<reference evidence="7 8" key="1">
    <citation type="submission" date="2011-10" db="EMBL/GenBank/DDBJ databases">
        <title>Metabolic and evolutionary patterns in the extreme acidophile Ferroplasma acidiphilum.</title>
        <authorList>
            <person name="Golyshina O.V."/>
            <person name="Kozyavkin S.A."/>
            <person name="Tatusov R.L."/>
            <person name="Slesarev A.I."/>
            <person name="Golyshin P.N."/>
        </authorList>
    </citation>
    <scope>NUCLEOTIDE SEQUENCE [LARGE SCALE GENOMIC DNA]</scope>
    <source>
        <strain evidence="8">Y</strain>
    </source>
</reference>
<dbReference type="InterPro" id="IPR050311">
    <property type="entry name" value="ORC1/CDC6"/>
</dbReference>
<evidence type="ECO:0000256" key="2">
    <source>
        <dbReference type="ARBA" id="ARBA00022705"/>
    </source>
</evidence>
<evidence type="ECO:0000313" key="7">
    <source>
        <dbReference type="EMBL" id="ARD83937.1"/>
    </source>
</evidence>
<dbReference type="GO" id="GO:0051301">
    <property type="term" value="P:cell division"/>
    <property type="evidence" value="ECO:0007669"/>
    <property type="project" value="UniProtKB-KW"/>
</dbReference>
<evidence type="ECO:0000256" key="3">
    <source>
        <dbReference type="ARBA" id="ARBA00022741"/>
    </source>
</evidence>
<dbReference type="PANTHER" id="PTHR10763">
    <property type="entry name" value="CELL DIVISION CONTROL PROTEIN 6-RELATED"/>
    <property type="match status" value="1"/>
</dbReference>